<reference evidence="2 3" key="1">
    <citation type="submission" date="2017-01" db="EMBL/GenBank/DDBJ databases">
        <title>Draft genome sequence of Diplodia seriata F98.1, a fungal species involved in grapevine trunk diseases.</title>
        <authorList>
            <person name="Robert-Siegwald G."/>
            <person name="Vallet J."/>
            <person name="Abou-Mansour E."/>
            <person name="Xu J."/>
            <person name="Rey P."/>
            <person name="Bertsch C."/>
            <person name="Rego C."/>
            <person name="Larignon P."/>
            <person name="Fontaine F."/>
            <person name="Lebrun M.-H."/>
        </authorList>
    </citation>
    <scope>NUCLEOTIDE SEQUENCE [LARGE SCALE GENOMIC DNA]</scope>
    <source>
        <strain evidence="2 3">F98.1</strain>
    </source>
</reference>
<dbReference type="EMBL" id="MSZU01000111">
    <property type="protein sequence ID" value="OMP83811.1"/>
    <property type="molecule type" value="Genomic_DNA"/>
</dbReference>
<feature type="region of interest" description="Disordered" evidence="1">
    <location>
        <begin position="259"/>
        <end position="278"/>
    </location>
</feature>
<name>A0A1S8B993_9PEZI</name>
<dbReference type="Pfam" id="PF13374">
    <property type="entry name" value="TPR_10"/>
    <property type="match status" value="2"/>
</dbReference>
<dbReference type="Gene3D" id="1.25.40.10">
    <property type="entry name" value="Tetratricopeptide repeat domain"/>
    <property type="match status" value="3"/>
</dbReference>
<dbReference type="PANTHER" id="PTHR46082">
    <property type="entry name" value="ATP/GTP-BINDING PROTEIN-RELATED"/>
    <property type="match status" value="1"/>
</dbReference>
<dbReference type="AlphaFoldDB" id="A0A1S8B993"/>
<dbReference type="STRING" id="420778.A0A1S8B993"/>
<organism evidence="2 3">
    <name type="scientific">Diplodia seriata</name>
    <dbReference type="NCBI Taxonomy" id="420778"/>
    <lineage>
        <taxon>Eukaryota</taxon>
        <taxon>Fungi</taxon>
        <taxon>Dikarya</taxon>
        <taxon>Ascomycota</taxon>
        <taxon>Pezizomycotina</taxon>
        <taxon>Dothideomycetes</taxon>
        <taxon>Dothideomycetes incertae sedis</taxon>
        <taxon>Botryosphaeriales</taxon>
        <taxon>Botryosphaeriaceae</taxon>
        <taxon>Diplodia</taxon>
    </lineage>
</organism>
<dbReference type="SUPFAM" id="SSF48452">
    <property type="entry name" value="TPR-like"/>
    <property type="match status" value="3"/>
</dbReference>
<feature type="region of interest" description="Disordered" evidence="1">
    <location>
        <begin position="600"/>
        <end position="647"/>
    </location>
</feature>
<evidence type="ECO:0000313" key="3">
    <source>
        <dbReference type="Proteomes" id="UP000190776"/>
    </source>
</evidence>
<comment type="caution">
    <text evidence="2">The sequence shown here is derived from an EMBL/GenBank/DDBJ whole genome shotgun (WGS) entry which is preliminary data.</text>
</comment>
<dbReference type="InterPro" id="IPR011990">
    <property type="entry name" value="TPR-like_helical_dom_sf"/>
</dbReference>
<sequence length="647" mass="73701">MISTENEVVAKKIVHLKGRIENTRKALLECEFRLVKTRTELGYIDEAFEKNEDILHQMRMVWGPNHVVTLRASNFHSKLLLLREEYSEAEATCKNSLRYMTDHLGSEHYFTLDFVGTLVKIYLTQGRWKEAHDIAESLVVRNRSAIGENHPQTLESEVDLAYLLDLVGDTVTAEKFQRSVHEKCEKILGQHHHTTLISRSRLASVNFNAGSFSDAERQVRDVSEYLDSKKTTGDNRGTFSVATANKVIASVARRLASRYRTEASSKEDPESRKEAKGHSDELFKISEDHIGEAVKFHAGALQKDHAEILIGRFEQYLIKRDKEERVDDRLLRDLHDILIRRRPRSGSSHPEIAAMQHELSLSYASIGGWEDARRLGIAALEARLQAFDTSHPDVLRSRLQLAPILWCVGQMEEAIKQLVRAHDTISQSPSSFPAFDLLSIKGNLANVLAEVGEDEKAAKLQEQLVSESKGKSNHLATRNDLAFIYQKSGRFKEAEHEYDEIERELDNRCSITSTKQDLFDMIVKSNRASLHMKKAEYAHAEKLQREVKRNLKLHPAYGELNRDTITCRYNLALILKMKGEDKKAENQLRKALENMERLAGKDHVESKDMKAKLQEWAKSSAGKKPRAHMQKALSGRHRRDSGCVAPD</sequence>
<feature type="compositionally biased region" description="Basic residues" evidence="1">
    <location>
        <begin position="621"/>
        <end position="639"/>
    </location>
</feature>
<evidence type="ECO:0000313" key="2">
    <source>
        <dbReference type="EMBL" id="OMP83811.1"/>
    </source>
</evidence>
<dbReference type="PANTHER" id="PTHR46082:SF6">
    <property type="entry name" value="AAA+ ATPASE DOMAIN-CONTAINING PROTEIN-RELATED"/>
    <property type="match status" value="1"/>
</dbReference>
<dbReference type="InterPro" id="IPR053137">
    <property type="entry name" value="NLR-like"/>
</dbReference>
<feature type="compositionally biased region" description="Basic and acidic residues" evidence="1">
    <location>
        <begin position="600"/>
        <end position="615"/>
    </location>
</feature>
<protein>
    <submittedName>
        <fullName evidence="2">Kinesin light chain</fullName>
    </submittedName>
</protein>
<dbReference type="OrthoDB" id="3671074at2759"/>
<accession>A0A1S8B993</accession>
<evidence type="ECO:0000256" key="1">
    <source>
        <dbReference type="SAM" id="MobiDB-lite"/>
    </source>
</evidence>
<proteinExistence type="predicted"/>
<dbReference type="Proteomes" id="UP000190776">
    <property type="component" value="Unassembled WGS sequence"/>
</dbReference>
<dbReference type="Pfam" id="PF13424">
    <property type="entry name" value="TPR_12"/>
    <property type="match status" value="1"/>
</dbReference>
<gene>
    <name evidence="2" type="ORF">BK809_0005192</name>
</gene>